<reference evidence="5 6" key="1">
    <citation type="submission" date="2019-03" db="EMBL/GenBank/DDBJ databases">
        <title>Genome sequence of Sphingomonas sp. 17J27-24.</title>
        <authorList>
            <person name="Kim M."/>
            <person name="Maeng S."/>
            <person name="Sathiyaraj S."/>
        </authorList>
    </citation>
    <scope>NUCLEOTIDE SEQUENCE [LARGE SCALE GENOMIC DNA]</scope>
    <source>
        <strain evidence="5 6">17J27-24</strain>
    </source>
</reference>
<dbReference type="PANTHER" id="PTHR12526">
    <property type="entry name" value="GLYCOSYLTRANSFERASE"/>
    <property type="match status" value="1"/>
</dbReference>
<sequence length="473" mass="51378">MASEGAGVAPLAASAKEASAVRTEPRADGTGNEHREASRMRIALCKARFAGPVSGADETLVTYASRLCAAGHDVEVVTLFPYSTRDPYFRRLRRAGVPVRTIVERAWLFSLLQSVRAAATHALFVFVLLYSFASHMRGLWTSILHFVSRLYLHRCIRFFTANRYDVVHILTPDSGTPVLIRACHAQGIRTLYQELGSPLHPEADRHYRRLARVIPLCTSVVALSPKLAEQWAERFRHPGGIGVLPLLCERPAAWPIPRRPMPFDVVFGFSGRLEPLKGTLALLAAFARLGPSHARPFLRIAGEGPEAYKARRLSSDLGIADACDYVGRYNSLEGRSAFFGTLDVFVLPTRTEGTPNSIIEAMAAGIPVIASGVGGIPDMLSPDTGIIVPPGDQDALVAAMRRLGQDSALRERLGAAARRRYERLFGPDAVLPMLIERYHAVIAAEPQAAKLGIIPGSHPWSATGPAMSRAASA</sequence>
<comment type="caution">
    <text evidence="5">The sequence shown here is derived from an EMBL/GenBank/DDBJ whole genome shotgun (WGS) entry which is preliminary data.</text>
</comment>
<proteinExistence type="predicted"/>
<keyword evidence="6" id="KW-1185">Reference proteome</keyword>
<evidence type="ECO:0000256" key="1">
    <source>
        <dbReference type="ARBA" id="ARBA00022676"/>
    </source>
</evidence>
<feature type="compositionally biased region" description="Basic and acidic residues" evidence="3">
    <location>
        <begin position="23"/>
        <end position="35"/>
    </location>
</feature>
<feature type="domain" description="Glycosyl transferase family 1" evidence="4">
    <location>
        <begin position="266"/>
        <end position="420"/>
    </location>
</feature>
<evidence type="ECO:0000259" key="4">
    <source>
        <dbReference type="Pfam" id="PF00534"/>
    </source>
</evidence>
<organism evidence="5 6">
    <name type="scientific">Sphingomonas parva</name>
    <dbReference type="NCBI Taxonomy" id="2555898"/>
    <lineage>
        <taxon>Bacteria</taxon>
        <taxon>Pseudomonadati</taxon>
        <taxon>Pseudomonadota</taxon>
        <taxon>Alphaproteobacteria</taxon>
        <taxon>Sphingomonadales</taxon>
        <taxon>Sphingomonadaceae</taxon>
        <taxon>Sphingomonas</taxon>
    </lineage>
</organism>
<name>A0A4Y8ZWA4_9SPHN</name>
<dbReference type="OrthoDB" id="9801573at2"/>
<dbReference type="PANTHER" id="PTHR12526:SF510">
    <property type="entry name" value="D-INOSITOL 3-PHOSPHATE GLYCOSYLTRANSFERASE"/>
    <property type="match status" value="1"/>
</dbReference>
<evidence type="ECO:0000313" key="6">
    <source>
        <dbReference type="Proteomes" id="UP000298213"/>
    </source>
</evidence>
<evidence type="ECO:0000256" key="3">
    <source>
        <dbReference type="SAM" id="MobiDB-lite"/>
    </source>
</evidence>
<feature type="region of interest" description="Disordered" evidence="3">
    <location>
        <begin position="1"/>
        <end position="35"/>
    </location>
</feature>
<dbReference type="Pfam" id="PF00534">
    <property type="entry name" value="Glycos_transf_1"/>
    <property type="match status" value="1"/>
</dbReference>
<feature type="compositionally biased region" description="Low complexity" evidence="3">
    <location>
        <begin position="9"/>
        <end position="20"/>
    </location>
</feature>
<evidence type="ECO:0000313" key="5">
    <source>
        <dbReference type="EMBL" id="TFI60300.1"/>
    </source>
</evidence>
<keyword evidence="1" id="KW-0328">Glycosyltransferase</keyword>
<dbReference type="AlphaFoldDB" id="A0A4Y8ZWA4"/>
<gene>
    <name evidence="5" type="ORF">E2493_00895</name>
</gene>
<dbReference type="EMBL" id="SPDV01000001">
    <property type="protein sequence ID" value="TFI60300.1"/>
    <property type="molecule type" value="Genomic_DNA"/>
</dbReference>
<evidence type="ECO:0000256" key="2">
    <source>
        <dbReference type="ARBA" id="ARBA00022679"/>
    </source>
</evidence>
<keyword evidence="2 5" id="KW-0808">Transferase</keyword>
<dbReference type="Gene3D" id="3.40.50.2000">
    <property type="entry name" value="Glycogen Phosphorylase B"/>
    <property type="match status" value="2"/>
</dbReference>
<dbReference type="SUPFAM" id="SSF53756">
    <property type="entry name" value="UDP-Glycosyltransferase/glycogen phosphorylase"/>
    <property type="match status" value="1"/>
</dbReference>
<accession>A0A4Y8ZWA4</accession>
<dbReference type="Proteomes" id="UP000298213">
    <property type="component" value="Unassembled WGS sequence"/>
</dbReference>
<protein>
    <submittedName>
        <fullName evidence="5">Glycosyltransferase family 1 protein</fullName>
    </submittedName>
</protein>
<dbReference type="GO" id="GO:0016757">
    <property type="term" value="F:glycosyltransferase activity"/>
    <property type="evidence" value="ECO:0007669"/>
    <property type="project" value="UniProtKB-KW"/>
</dbReference>
<dbReference type="InterPro" id="IPR001296">
    <property type="entry name" value="Glyco_trans_1"/>
</dbReference>